<evidence type="ECO:0000313" key="2">
    <source>
        <dbReference type="EMBL" id="KAK9282477.1"/>
    </source>
</evidence>
<protein>
    <submittedName>
        <fullName evidence="2">Uncharacterized protein</fullName>
    </submittedName>
</protein>
<keyword evidence="1" id="KW-1133">Transmembrane helix</keyword>
<feature type="transmembrane region" description="Helical" evidence="1">
    <location>
        <begin position="165"/>
        <end position="188"/>
    </location>
</feature>
<keyword evidence="3" id="KW-1185">Reference proteome</keyword>
<dbReference type="AlphaFoldDB" id="A0AAP0RPV5"/>
<dbReference type="EMBL" id="JBBPBK010000007">
    <property type="protein sequence ID" value="KAK9282477.1"/>
    <property type="molecule type" value="Genomic_DNA"/>
</dbReference>
<dbReference type="Proteomes" id="UP001415857">
    <property type="component" value="Unassembled WGS sequence"/>
</dbReference>
<reference evidence="2 3" key="1">
    <citation type="journal article" date="2024" name="Plant J.">
        <title>Genome sequences and population genomics reveal climatic adaptation and genomic divergence between two closely related sweetgum species.</title>
        <authorList>
            <person name="Xu W.Q."/>
            <person name="Ren C.Q."/>
            <person name="Zhang X.Y."/>
            <person name="Comes H.P."/>
            <person name="Liu X.H."/>
            <person name="Li Y.G."/>
            <person name="Kettle C.J."/>
            <person name="Jalonen R."/>
            <person name="Gaisberger H."/>
            <person name="Ma Y.Z."/>
            <person name="Qiu Y.X."/>
        </authorList>
    </citation>
    <scope>NUCLEOTIDE SEQUENCE [LARGE SCALE GENOMIC DNA]</scope>
    <source>
        <strain evidence="2">Hangzhou</strain>
    </source>
</reference>
<proteinExistence type="predicted"/>
<evidence type="ECO:0000256" key="1">
    <source>
        <dbReference type="SAM" id="Phobius"/>
    </source>
</evidence>
<accession>A0AAP0RPV5</accession>
<evidence type="ECO:0000313" key="3">
    <source>
        <dbReference type="Proteomes" id="UP001415857"/>
    </source>
</evidence>
<organism evidence="2 3">
    <name type="scientific">Liquidambar formosana</name>
    <name type="common">Formosan gum</name>
    <dbReference type="NCBI Taxonomy" id="63359"/>
    <lineage>
        <taxon>Eukaryota</taxon>
        <taxon>Viridiplantae</taxon>
        <taxon>Streptophyta</taxon>
        <taxon>Embryophyta</taxon>
        <taxon>Tracheophyta</taxon>
        <taxon>Spermatophyta</taxon>
        <taxon>Magnoliopsida</taxon>
        <taxon>eudicotyledons</taxon>
        <taxon>Gunneridae</taxon>
        <taxon>Pentapetalae</taxon>
        <taxon>Saxifragales</taxon>
        <taxon>Altingiaceae</taxon>
        <taxon>Liquidambar</taxon>
    </lineage>
</organism>
<dbReference type="PANTHER" id="PTHR14241">
    <property type="entry name" value="INTERFERON-INDUCED PROTEIN 44"/>
    <property type="match status" value="1"/>
</dbReference>
<name>A0AAP0RPV5_LIQFO</name>
<gene>
    <name evidence="2" type="ORF">L1049_005395</name>
</gene>
<dbReference type="PANTHER" id="PTHR14241:SF24">
    <property type="entry name" value="G DOMAIN-CONTAINING PROTEIN"/>
    <property type="match status" value="1"/>
</dbReference>
<keyword evidence="1" id="KW-0812">Transmembrane</keyword>
<sequence>MTDGVRHKQLCWRSGDGALCEDDLEVSSLRSSSKFTRRRVNCAMVVANVAEIYKAYKASNLKPLEATRELFQCPALRKCNENPILILTHGDLLSTEERIEARLKVCEFLGVSETTGVYDIVCLTEYGFLADESDPVSAYALTEAVYRALLISDRGHLPKKNFQDWALLILSWLMCLMGALFAFLAHLFSKLSQIEKLKL</sequence>
<keyword evidence="1" id="KW-0472">Membrane</keyword>
<comment type="caution">
    <text evidence="2">The sequence shown here is derived from an EMBL/GenBank/DDBJ whole genome shotgun (WGS) entry which is preliminary data.</text>
</comment>